<feature type="compositionally biased region" description="Gly residues" evidence="1">
    <location>
        <begin position="470"/>
        <end position="482"/>
    </location>
</feature>
<keyword evidence="2" id="KW-0472">Membrane</keyword>
<evidence type="ECO:0008006" key="5">
    <source>
        <dbReference type="Google" id="ProtNLM"/>
    </source>
</evidence>
<evidence type="ECO:0000256" key="2">
    <source>
        <dbReference type="SAM" id="Phobius"/>
    </source>
</evidence>
<feature type="region of interest" description="Disordered" evidence="1">
    <location>
        <begin position="511"/>
        <end position="556"/>
    </location>
</feature>
<evidence type="ECO:0000313" key="4">
    <source>
        <dbReference type="Proteomes" id="UP001194696"/>
    </source>
</evidence>
<feature type="compositionally biased region" description="Low complexity" evidence="1">
    <location>
        <begin position="220"/>
        <end position="247"/>
    </location>
</feature>
<feature type="region of interest" description="Disordered" evidence="1">
    <location>
        <begin position="964"/>
        <end position="1040"/>
    </location>
</feature>
<feature type="region of interest" description="Disordered" evidence="1">
    <location>
        <begin position="385"/>
        <end position="423"/>
    </location>
</feature>
<reference evidence="3 4" key="1">
    <citation type="journal article" date="2020" name="Fungal Divers.">
        <title>Resolving the Mortierellaceae phylogeny through synthesis of multi-gene phylogenetics and phylogenomics.</title>
        <authorList>
            <person name="Vandepol N."/>
            <person name="Liber J."/>
            <person name="Desiro A."/>
            <person name="Na H."/>
            <person name="Kennedy M."/>
            <person name="Barry K."/>
            <person name="Grigoriev I.V."/>
            <person name="Miller A.N."/>
            <person name="O'Donnell K."/>
            <person name="Stajich J.E."/>
            <person name="Bonito G."/>
        </authorList>
    </citation>
    <scope>NUCLEOTIDE SEQUENCE [LARGE SCALE GENOMIC DNA]</scope>
    <source>
        <strain evidence="3 4">AD045</strain>
    </source>
</reference>
<dbReference type="PANTHER" id="PTHR46007:SF8">
    <property type="entry name" value="C2H2-TYPE DOMAIN-CONTAINING PROTEIN"/>
    <property type="match status" value="1"/>
</dbReference>
<feature type="compositionally biased region" description="Basic and acidic residues" evidence="1">
    <location>
        <begin position="385"/>
        <end position="394"/>
    </location>
</feature>
<protein>
    <recommendedName>
        <fullName evidence="5">SUN domain-containing protein</fullName>
    </recommendedName>
</protein>
<dbReference type="EMBL" id="JAAAIM010000362">
    <property type="protein sequence ID" value="KAG0289177.1"/>
    <property type="molecule type" value="Genomic_DNA"/>
</dbReference>
<gene>
    <name evidence="3" type="ORF">BGZ96_007191</name>
</gene>
<feature type="transmembrane region" description="Helical" evidence="2">
    <location>
        <begin position="893"/>
        <end position="912"/>
    </location>
</feature>
<feature type="compositionally biased region" description="Basic and acidic residues" evidence="1">
    <location>
        <begin position="142"/>
        <end position="154"/>
    </location>
</feature>
<proteinExistence type="predicted"/>
<dbReference type="PANTHER" id="PTHR46007">
    <property type="entry name" value="MEDIATOR OF RNA POLYMERASE II TRANSCRIPTION SUBUNIT 12"/>
    <property type="match status" value="1"/>
</dbReference>
<keyword evidence="4" id="KW-1185">Reference proteome</keyword>
<feature type="compositionally biased region" description="Low complexity" evidence="1">
    <location>
        <begin position="262"/>
        <end position="278"/>
    </location>
</feature>
<dbReference type="InterPro" id="IPR051647">
    <property type="entry name" value="Mediator_comp_sub12"/>
</dbReference>
<feature type="region of interest" description="Disordered" evidence="1">
    <location>
        <begin position="466"/>
        <end position="490"/>
    </location>
</feature>
<feature type="compositionally biased region" description="Polar residues" evidence="1">
    <location>
        <begin position="95"/>
        <end position="105"/>
    </location>
</feature>
<sequence>MYPVSSPSPSWDQHYPAVGGAGGASVAGLMKPFQGKGTFPRFGDFLSGDDQPSIAPRFRIPAPGRRKKKFSKKFSSIGGYAPAATDDEDYPAPVRSTTTMFSGSSRQRHHTHQDEVGGSRRQQQSHHQHRFLPQLHYRHRSRSFDEGSRRDVEITWRPSPTPTRPEAEISNISPALREAQRKNRDPGVLLVELEPLPTKIVHGLAAIKSHNHHHQHHQTSSRSQQISVQSQTSGGLLNNLLTPSSTTASGFGSAPSGLTTHNSNSNNNNNNSNSQNSSYYSPQMMTPLQQLQLQEQQQQYQQQHHHPQQQLLVRSKADPAAIFCTKSFLFKSYQSSRFRGHYVFRVVGDQLEYKRLPVVLEEFCSQYFRKADVTYRSLERKAKAIREERDERKRNNSRSQSQPQLLHQQQQQQHQLQHHSSLPLSARITRTKSQDFGELYGTLTSDRSVATLSSFLKEGGGLSQGDSGRFLGGGAAAGGPGTGPDKRRSFGDDIRKSAIAWDYFNLSSSSAASTPMPAEVLSDSSISTSTRFTGRSSRSPRGIGNSSYQNQRYNPENSNNALVRTFLAGPGTPGSDRILKADPLVEMNHYAAAAGVISFQSPKAMAAMARPPLSRSRKRSWSNIREERRRQEEIEEDRFKEVERKFREELEQATYGLELYLAWILKGLEYERFDAAADVRVVNDNRDTAIFSLYNGDRTNIMSLESPSTKLKYEFINRISFSLIGHEEAEHDSRSEIIPKDTRHHFNSFLNMSTGTLRDRSEATIEDADLLFDMIDIRLRQQEAKLRSMREDIQSTMSEMDSCLSQLDRIDERAKKMMTTMITTIDSHEIQFSLRPSPSTMLTLAETVDAKLRDVNERIVICTRIMGAARQNLNRLKYEIELEQRSIRLFRQYKIIIAVISGSIVFLVWFLYHARASALAPQPASPLFSTPPNPYEEINNFHHGEPPILPSPASTLGFTSSKIVVPSSEPTPHLPSTSSLEEKNGGSESTVADSSADTGSIGQKSPYQVGDESDQNNNGKNKIPVDLLQGHHHQADLDLQDEFDATTTISDHSEL</sequence>
<keyword evidence="2" id="KW-1133">Transmembrane helix</keyword>
<feature type="region of interest" description="Disordered" evidence="1">
    <location>
        <begin position="65"/>
        <end position="182"/>
    </location>
</feature>
<accession>A0ABQ7K0T5</accession>
<evidence type="ECO:0000256" key="1">
    <source>
        <dbReference type="SAM" id="MobiDB-lite"/>
    </source>
</evidence>
<feature type="compositionally biased region" description="Basic residues" evidence="1">
    <location>
        <begin position="123"/>
        <end position="141"/>
    </location>
</feature>
<feature type="compositionally biased region" description="Basic residues" evidence="1">
    <location>
        <begin position="209"/>
        <end position="219"/>
    </location>
</feature>
<dbReference type="Proteomes" id="UP001194696">
    <property type="component" value="Unassembled WGS sequence"/>
</dbReference>
<evidence type="ECO:0000313" key="3">
    <source>
        <dbReference type="EMBL" id="KAG0289177.1"/>
    </source>
</evidence>
<feature type="region of interest" description="Disordered" evidence="1">
    <location>
        <begin position="209"/>
        <end position="281"/>
    </location>
</feature>
<organism evidence="3 4">
    <name type="scientific">Linnemannia gamsii</name>
    <dbReference type="NCBI Taxonomy" id="64522"/>
    <lineage>
        <taxon>Eukaryota</taxon>
        <taxon>Fungi</taxon>
        <taxon>Fungi incertae sedis</taxon>
        <taxon>Mucoromycota</taxon>
        <taxon>Mortierellomycotina</taxon>
        <taxon>Mortierellomycetes</taxon>
        <taxon>Mortierellales</taxon>
        <taxon>Mortierellaceae</taxon>
        <taxon>Linnemannia</taxon>
    </lineage>
</organism>
<comment type="caution">
    <text evidence="3">The sequence shown here is derived from an EMBL/GenBank/DDBJ whole genome shotgun (WGS) entry which is preliminary data.</text>
</comment>
<feature type="compositionally biased region" description="Low complexity" evidence="1">
    <location>
        <begin position="399"/>
        <end position="423"/>
    </location>
</feature>
<name>A0ABQ7K0T5_9FUNG</name>
<feature type="compositionally biased region" description="Polar residues" evidence="1">
    <location>
        <begin position="964"/>
        <end position="979"/>
    </location>
</feature>
<feature type="compositionally biased region" description="Low complexity" evidence="1">
    <location>
        <begin position="524"/>
        <end position="539"/>
    </location>
</feature>
<feature type="compositionally biased region" description="Polar residues" evidence="1">
    <location>
        <begin position="544"/>
        <end position="556"/>
    </location>
</feature>
<feature type="compositionally biased region" description="Polar residues" evidence="1">
    <location>
        <begin position="986"/>
        <end position="1006"/>
    </location>
</feature>
<keyword evidence="2" id="KW-0812">Transmembrane</keyword>